<protein>
    <recommendedName>
        <fullName evidence="3">Carnitine dehydratase</fullName>
    </recommendedName>
</protein>
<sequence>MKLNRVKVLDLTRLLPGPFGTMLLADLGAEVIKIEDPEVGDYARYQEPSIEGMGALFTMVNRNKKSIELDLNSEKGKEVFMKLAEEADVIFEQFRPGVVEKLGIDYESVKKTNPEIIYCSLSGFGQDGPYRDRVGHDLNYISLAGLLDITRSEGNDPAIPGFPIADMAGVLFSAFAIVSALLDRELNDSGGEYIDVSMLEAVMSLSSGSLSWIPLVQDEAPKGRETLLTGKYPCYDYYETKDKRYVTLAALEPKFWENFCEAIGKKDLKDKHYSEDEEREKVRKIIAKKFKSRTMEEWEEVLGEKEIMFTPVKNLKEAYQDEQIKKRGFIGSVQTNGQKVKQLGFPAKSSKNIDEFRDGSPKQGEHTKKVLKEIGYSCEEIEELAETGVI</sequence>
<dbReference type="GO" id="GO:0003824">
    <property type="term" value="F:catalytic activity"/>
    <property type="evidence" value="ECO:0007669"/>
    <property type="project" value="InterPro"/>
</dbReference>
<name>A0A133U7A4_9EURY</name>
<comment type="caution">
    <text evidence="1">The sequence shown here is derived from an EMBL/GenBank/DDBJ whole genome shotgun (WGS) entry which is preliminary data.</text>
</comment>
<dbReference type="Gene3D" id="3.30.1540.10">
    <property type="entry name" value="formyl-coa transferase, domain 3"/>
    <property type="match status" value="1"/>
</dbReference>
<dbReference type="InterPro" id="IPR023606">
    <property type="entry name" value="CoA-Trfase_III_dom_1_sf"/>
</dbReference>
<proteinExistence type="predicted"/>
<evidence type="ECO:0008006" key="3">
    <source>
        <dbReference type="Google" id="ProtNLM"/>
    </source>
</evidence>
<dbReference type="PANTHER" id="PTHR48228:SF5">
    <property type="entry name" value="ALPHA-METHYLACYL-COA RACEMASE"/>
    <property type="match status" value="1"/>
</dbReference>
<organism evidence="1 2">
    <name type="scientific">candidate division MSBL1 archaeon SCGC-AAA259B11</name>
    <dbReference type="NCBI Taxonomy" id="1698260"/>
    <lineage>
        <taxon>Archaea</taxon>
        <taxon>Methanobacteriati</taxon>
        <taxon>Methanobacteriota</taxon>
        <taxon>candidate division MSBL1</taxon>
    </lineage>
</organism>
<accession>A0A133U7A4</accession>
<dbReference type="AlphaFoldDB" id="A0A133U7A4"/>
<dbReference type="PATRIC" id="fig|1698260.3.peg.179"/>
<dbReference type="EMBL" id="LHXK01000013">
    <property type="protein sequence ID" value="KXA90073.1"/>
    <property type="molecule type" value="Genomic_DNA"/>
</dbReference>
<reference evidence="1 2" key="1">
    <citation type="journal article" date="2016" name="Sci. Rep.">
        <title>Metabolic traits of an uncultured archaeal lineage -MSBL1- from brine pools of the Red Sea.</title>
        <authorList>
            <person name="Mwirichia R."/>
            <person name="Alam I."/>
            <person name="Rashid M."/>
            <person name="Vinu M."/>
            <person name="Ba-Alawi W."/>
            <person name="Anthony Kamau A."/>
            <person name="Kamanda Ngugi D."/>
            <person name="Goker M."/>
            <person name="Klenk H.P."/>
            <person name="Bajic V."/>
            <person name="Stingl U."/>
        </authorList>
    </citation>
    <scope>NUCLEOTIDE SEQUENCE [LARGE SCALE GENOMIC DNA]</scope>
    <source>
        <strain evidence="1">SCGC-AAA259B11</strain>
    </source>
</reference>
<dbReference type="InterPro" id="IPR044855">
    <property type="entry name" value="CoA-Trfase_III_dom3_sf"/>
</dbReference>
<dbReference type="Gene3D" id="3.40.50.10540">
    <property type="entry name" value="Crotonobetainyl-coa:carnitine coa-transferase, domain 1"/>
    <property type="match status" value="2"/>
</dbReference>
<dbReference type="InterPro" id="IPR003673">
    <property type="entry name" value="CoA-Trfase_fam_III"/>
</dbReference>
<dbReference type="Pfam" id="PF02515">
    <property type="entry name" value="CoA_transf_3"/>
    <property type="match status" value="1"/>
</dbReference>
<keyword evidence="2" id="KW-1185">Reference proteome</keyword>
<evidence type="ECO:0000313" key="1">
    <source>
        <dbReference type="EMBL" id="KXA90073.1"/>
    </source>
</evidence>
<gene>
    <name evidence="1" type="ORF">AKJ61_01430</name>
</gene>
<evidence type="ECO:0000313" key="2">
    <source>
        <dbReference type="Proteomes" id="UP000070184"/>
    </source>
</evidence>
<dbReference type="InterPro" id="IPR050509">
    <property type="entry name" value="CoA-transferase_III"/>
</dbReference>
<dbReference type="SUPFAM" id="SSF89796">
    <property type="entry name" value="CoA-transferase family III (CaiB/BaiF)"/>
    <property type="match status" value="1"/>
</dbReference>
<dbReference type="PANTHER" id="PTHR48228">
    <property type="entry name" value="SUCCINYL-COA--D-CITRAMALATE COA-TRANSFERASE"/>
    <property type="match status" value="1"/>
</dbReference>
<dbReference type="Proteomes" id="UP000070184">
    <property type="component" value="Unassembled WGS sequence"/>
</dbReference>